<dbReference type="PRINTS" id="PR00834">
    <property type="entry name" value="PROTEASES2C"/>
</dbReference>
<dbReference type="Gene3D" id="2.40.10.120">
    <property type="match status" value="1"/>
</dbReference>
<feature type="domain" description="PDZ" evidence="4">
    <location>
        <begin position="348"/>
        <end position="411"/>
    </location>
</feature>
<evidence type="ECO:0000259" key="4">
    <source>
        <dbReference type="PROSITE" id="PS50106"/>
    </source>
</evidence>
<dbReference type="GO" id="GO:0004252">
    <property type="term" value="F:serine-type endopeptidase activity"/>
    <property type="evidence" value="ECO:0007669"/>
    <property type="project" value="InterPro"/>
</dbReference>
<protein>
    <recommendedName>
        <fullName evidence="4">PDZ domain-containing protein</fullName>
    </recommendedName>
</protein>
<dbReference type="SMART" id="SM00228">
    <property type="entry name" value="PDZ"/>
    <property type="match status" value="1"/>
</dbReference>
<sequence length="425" mass="42772">MHALRMVQRARHGAPRVALLFLMVAALPVLGCTVQMEGRRASGPGAGSAQEGLATATTDRSRTPATTPGGSATEGTSVSGASVTAGVTAAAGTPVVTSAGQAAAAAALPNGLNAVQVVSAARPSVVHISTSVIRQDQFRRAVPVLAGTGTGVIFDARGYILTNSHVIQDPERGGTARAIRVTLADDRSFDGSVIDDDPTNDLAIVKIDAPNLRPAKIGDSDRLQVGEPVVAIGHALALPGGPTVSTGVVSALGRSIQEPNGVTLPNLVQTDAAINPGNSGGPLLNAGAEVIGINTAGSAQAQGISFAVAINVARQAMESVVQTGRVVRPVLGVQVLGEVTPAIARANGLAAERGVAVSPTPGGPAARAGMREGDIIVAVEGQEVRTSPELLAGIRKRRPGETLRLRIARPGGAVEITATLAEQPT</sequence>
<dbReference type="Gene3D" id="2.30.42.10">
    <property type="match status" value="1"/>
</dbReference>
<dbReference type="InterPro" id="IPR036034">
    <property type="entry name" value="PDZ_sf"/>
</dbReference>
<dbReference type="InterPro" id="IPR001940">
    <property type="entry name" value="Peptidase_S1C"/>
</dbReference>
<name>A0A6J4JG16_9CHLR</name>
<dbReference type="InterPro" id="IPR041489">
    <property type="entry name" value="PDZ_6"/>
</dbReference>
<evidence type="ECO:0000313" key="5">
    <source>
        <dbReference type="EMBL" id="CAA9275255.1"/>
    </source>
</evidence>
<evidence type="ECO:0000256" key="1">
    <source>
        <dbReference type="ARBA" id="ARBA00022670"/>
    </source>
</evidence>
<reference evidence="5" key="1">
    <citation type="submission" date="2020-02" db="EMBL/GenBank/DDBJ databases">
        <authorList>
            <person name="Meier V. D."/>
        </authorList>
    </citation>
    <scope>NUCLEOTIDE SEQUENCE</scope>
    <source>
        <strain evidence="5">AVDCRST_MAG77</strain>
    </source>
</reference>
<proteinExistence type="predicted"/>
<keyword evidence="2" id="KW-0378">Hydrolase</keyword>
<dbReference type="InterPro" id="IPR009003">
    <property type="entry name" value="Peptidase_S1_PA"/>
</dbReference>
<dbReference type="GO" id="GO:0006508">
    <property type="term" value="P:proteolysis"/>
    <property type="evidence" value="ECO:0007669"/>
    <property type="project" value="UniProtKB-KW"/>
</dbReference>
<dbReference type="SUPFAM" id="SSF50494">
    <property type="entry name" value="Trypsin-like serine proteases"/>
    <property type="match status" value="1"/>
</dbReference>
<dbReference type="InterPro" id="IPR051201">
    <property type="entry name" value="Chloro_Bact_Ser_Proteases"/>
</dbReference>
<organism evidence="5">
    <name type="scientific">uncultured Chloroflexota bacterium</name>
    <dbReference type="NCBI Taxonomy" id="166587"/>
    <lineage>
        <taxon>Bacteria</taxon>
        <taxon>Bacillati</taxon>
        <taxon>Chloroflexota</taxon>
        <taxon>environmental samples</taxon>
    </lineage>
</organism>
<dbReference type="AlphaFoldDB" id="A0A6J4JG16"/>
<evidence type="ECO:0000256" key="2">
    <source>
        <dbReference type="ARBA" id="ARBA00022801"/>
    </source>
</evidence>
<dbReference type="PANTHER" id="PTHR43343">
    <property type="entry name" value="PEPTIDASE S12"/>
    <property type="match status" value="1"/>
</dbReference>
<dbReference type="PROSITE" id="PS50106">
    <property type="entry name" value="PDZ"/>
    <property type="match status" value="1"/>
</dbReference>
<accession>A0A6J4JG16</accession>
<dbReference type="SUPFAM" id="SSF50156">
    <property type="entry name" value="PDZ domain-like"/>
    <property type="match status" value="1"/>
</dbReference>
<evidence type="ECO:0000256" key="3">
    <source>
        <dbReference type="SAM" id="MobiDB-lite"/>
    </source>
</evidence>
<feature type="compositionally biased region" description="Polar residues" evidence="3">
    <location>
        <begin position="55"/>
        <end position="74"/>
    </location>
</feature>
<dbReference type="Pfam" id="PF13365">
    <property type="entry name" value="Trypsin_2"/>
    <property type="match status" value="1"/>
</dbReference>
<feature type="region of interest" description="Disordered" evidence="3">
    <location>
        <begin position="39"/>
        <end position="78"/>
    </location>
</feature>
<keyword evidence="1" id="KW-0645">Protease</keyword>
<dbReference type="PANTHER" id="PTHR43343:SF3">
    <property type="entry name" value="PROTEASE DO-LIKE 8, CHLOROPLASTIC"/>
    <property type="match status" value="1"/>
</dbReference>
<gene>
    <name evidence="5" type="ORF">AVDCRST_MAG77-3483</name>
</gene>
<dbReference type="Pfam" id="PF17820">
    <property type="entry name" value="PDZ_6"/>
    <property type="match status" value="1"/>
</dbReference>
<dbReference type="EMBL" id="CADCTC010000189">
    <property type="protein sequence ID" value="CAA9275255.1"/>
    <property type="molecule type" value="Genomic_DNA"/>
</dbReference>
<dbReference type="InterPro" id="IPR001478">
    <property type="entry name" value="PDZ"/>
</dbReference>